<reference evidence="1 2" key="1">
    <citation type="journal article" date="2018" name="BMC Genomics">
        <title>The genome of Naegleria lovaniensis, the basis for a comparative approach to unravel pathogenicity factors of the human pathogenic amoeba N. fowleri.</title>
        <authorList>
            <person name="Liechti N."/>
            <person name="Schurch N."/>
            <person name="Bruggmann R."/>
            <person name="Wittwer M."/>
        </authorList>
    </citation>
    <scope>NUCLEOTIDE SEQUENCE [LARGE SCALE GENOMIC DNA]</scope>
    <source>
        <strain evidence="1 2">ATCC 30569</strain>
    </source>
</reference>
<protein>
    <submittedName>
        <fullName evidence="1">Uncharacterized protein</fullName>
    </submittedName>
</protein>
<dbReference type="Proteomes" id="UP000816034">
    <property type="component" value="Unassembled WGS sequence"/>
</dbReference>
<sequence length="341" mass="39849">MSHLKPDDYVPQAIRTSFWQPSPTEDEDMVLASSKTKPLVSVLSSLTKIGDDQIRRKIEQNEDVIENDYSNTVHSVLNCFKKRMNVIEECELFDESDDDYEIDVDKLIESENSLSEKFRKRSEDPNFYRDYNGEGSLHSDKASAMSNRSKGVIPIEKSTGPIFGSHKRIDEVTYKNYINAKKPSTLVVSKVQGLQPRIDTTGVPLRENERYKKFEDYVIDKKKQAEEDHRMKDFRKSPYSVTNIIKVTCKKKSNDAEKLQKKEKNNDRTIQKSQRKNIVSTCATKTRKRVKKVVEHHHHYYKDGQVVHTEVTTLHRSSSCYRRTMQHYPFHNVHRPCYTYC</sequence>
<dbReference type="AlphaFoldDB" id="A0AA88GQ02"/>
<evidence type="ECO:0000313" key="2">
    <source>
        <dbReference type="Proteomes" id="UP000816034"/>
    </source>
</evidence>
<dbReference type="RefSeq" id="XP_044548835.1">
    <property type="nucleotide sequence ID" value="XM_044694138.1"/>
</dbReference>
<proteinExistence type="predicted"/>
<dbReference type="EMBL" id="PYSW02000021">
    <property type="protein sequence ID" value="KAG2383156.1"/>
    <property type="molecule type" value="Genomic_DNA"/>
</dbReference>
<accession>A0AA88GQ02</accession>
<name>A0AA88GQ02_NAELO</name>
<comment type="caution">
    <text evidence="1">The sequence shown here is derived from an EMBL/GenBank/DDBJ whole genome shotgun (WGS) entry which is preliminary data.</text>
</comment>
<gene>
    <name evidence="1" type="ORF">C9374_004493</name>
</gene>
<evidence type="ECO:0000313" key="1">
    <source>
        <dbReference type="EMBL" id="KAG2383156.1"/>
    </source>
</evidence>
<organism evidence="1 2">
    <name type="scientific">Naegleria lovaniensis</name>
    <name type="common">Amoeba</name>
    <dbReference type="NCBI Taxonomy" id="51637"/>
    <lineage>
        <taxon>Eukaryota</taxon>
        <taxon>Discoba</taxon>
        <taxon>Heterolobosea</taxon>
        <taxon>Tetramitia</taxon>
        <taxon>Eutetramitia</taxon>
        <taxon>Vahlkampfiidae</taxon>
        <taxon>Naegleria</taxon>
    </lineage>
</organism>
<keyword evidence="2" id="KW-1185">Reference proteome</keyword>
<dbReference type="GeneID" id="68096948"/>